<keyword evidence="7 10" id="KW-0234">DNA repair</keyword>
<dbReference type="SUPFAM" id="SSF52540">
    <property type="entry name" value="P-loop containing nucleoside triphosphate hydrolases"/>
    <property type="match status" value="1"/>
</dbReference>
<dbReference type="Proteomes" id="UP001497453">
    <property type="component" value="Chromosome 3"/>
</dbReference>
<dbReference type="PANTHER" id="PTHR11361:SF122">
    <property type="entry name" value="DNA MISMATCH REPAIR PROTEIN MSH3"/>
    <property type="match status" value="1"/>
</dbReference>
<proteinExistence type="inferred from homology"/>
<keyword evidence="3 10" id="KW-0547">Nucleotide-binding</keyword>
<keyword evidence="14" id="KW-1185">Reference proteome</keyword>
<gene>
    <name evidence="13" type="ORF">GFSPODELE1_LOCUS4681</name>
</gene>
<dbReference type="Gene3D" id="3.40.1170.10">
    <property type="entry name" value="DNA repair protein MutS, domain I"/>
    <property type="match status" value="1"/>
</dbReference>
<comment type="subcellular location">
    <subcellularLocation>
        <location evidence="1">Nucleus</location>
    </subcellularLocation>
</comment>
<dbReference type="SUPFAM" id="SSF55271">
    <property type="entry name" value="DNA repair protein MutS, domain I"/>
    <property type="match status" value="1"/>
</dbReference>
<dbReference type="SMART" id="SM00534">
    <property type="entry name" value="MUTSac"/>
    <property type="match status" value="1"/>
</dbReference>
<evidence type="ECO:0000313" key="13">
    <source>
        <dbReference type="EMBL" id="CAL1703691.1"/>
    </source>
</evidence>
<dbReference type="PANTHER" id="PTHR11361">
    <property type="entry name" value="DNA MISMATCH REPAIR PROTEIN MUTS FAMILY MEMBER"/>
    <property type="match status" value="1"/>
</dbReference>
<dbReference type="InterPro" id="IPR045076">
    <property type="entry name" value="MutS"/>
</dbReference>
<dbReference type="SUPFAM" id="SSF48334">
    <property type="entry name" value="DNA repair protein MutS, domain III"/>
    <property type="match status" value="1"/>
</dbReference>
<name>A0ABP1D746_9APHY</name>
<evidence type="ECO:0000256" key="1">
    <source>
        <dbReference type="ARBA" id="ARBA00004123"/>
    </source>
</evidence>
<keyword evidence="4 10" id="KW-0227">DNA damage</keyword>
<dbReference type="InterPro" id="IPR000432">
    <property type="entry name" value="DNA_mismatch_repair_MutS_C"/>
</dbReference>
<dbReference type="Pfam" id="PF05188">
    <property type="entry name" value="MutS_II"/>
    <property type="match status" value="1"/>
</dbReference>
<keyword evidence="6 10" id="KW-0238">DNA-binding</keyword>
<feature type="compositionally biased region" description="Polar residues" evidence="11">
    <location>
        <begin position="15"/>
        <end position="43"/>
    </location>
</feature>
<comment type="function">
    <text evidence="10">Component of the post-replicative DNA mismatch repair system (MMR).</text>
</comment>
<dbReference type="InterPro" id="IPR036678">
    <property type="entry name" value="MutS_con_dom_sf"/>
</dbReference>
<feature type="region of interest" description="Disordered" evidence="11">
    <location>
        <begin position="184"/>
        <end position="211"/>
    </location>
</feature>
<evidence type="ECO:0000256" key="9">
    <source>
        <dbReference type="ARBA" id="ARBA00029792"/>
    </source>
</evidence>
<evidence type="ECO:0000256" key="5">
    <source>
        <dbReference type="ARBA" id="ARBA00022840"/>
    </source>
</evidence>
<feature type="compositionally biased region" description="Polar residues" evidence="11">
    <location>
        <begin position="63"/>
        <end position="77"/>
    </location>
</feature>
<evidence type="ECO:0000256" key="10">
    <source>
        <dbReference type="RuleBase" id="RU003756"/>
    </source>
</evidence>
<feature type="domain" description="DNA mismatch repair proteins mutS family" evidence="12">
    <location>
        <begin position="947"/>
        <end position="963"/>
    </location>
</feature>
<dbReference type="Gene3D" id="1.10.1420.10">
    <property type="match status" value="2"/>
</dbReference>
<feature type="region of interest" description="Disordered" evidence="11">
    <location>
        <begin position="1"/>
        <end position="131"/>
    </location>
</feature>
<dbReference type="Pfam" id="PF00488">
    <property type="entry name" value="MutS_V"/>
    <property type="match status" value="1"/>
</dbReference>
<dbReference type="Gene3D" id="3.30.420.110">
    <property type="entry name" value="MutS, connector domain"/>
    <property type="match status" value="1"/>
</dbReference>
<dbReference type="SMART" id="SM00533">
    <property type="entry name" value="MUTSd"/>
    <property type="match status" value="1"/>
</dbReference>
<dbReference type="InterPro" id="IPR007695">
    <property type="entry name" value="DNA_mismatch_repair_MutS-lik_N"/>
</dbReference>
<dbReference type="PROSITE" id="PS00486">
    <property type="entry name" value="DNA_MISMATCH_REPAIR_2"/>
    <property type="match status" value="1"/>
</dbReference>
<dbReference type="InterPro" id="IPR007696">
    <property type="entry name" value="DNA_mismatch_repair_MutS_core"/>
</dbReference>
<evidence type="ECO:0000256" key="6">
    <source>
        <dbReference type="ARBA" id="ARBA00023125"/>
    </source>
</evidence>
<accession>A0ABP1D746</accession>
<sequence>MSKRKQSRQVGEQPVISSFFTQTTPSNTPRKSRPAATSSSSPIDLTLDSDASDVEAPRKRQRTTTSDFFSPSRSTPRNAVPGPSRSTNDGGAVERYRFDPISSNDQKQKDGRDAPSQRKRRERAKQILLGDKNVFAHGEEVDGLGHDDDLEDNTPVSHKTSAHNVAHDEDEKFEETISFFTNPKVKGKGKARSSVAPSRNKKSKEIGPSGEPYTPLELQILELKRKHPGTILMFEVGYKYRFFGEDAPIAAKELGIIAFQHRNFLTASIPVHRRDIHLRKLLSQGYKVGIIGQTETAALKKVGDTRNELFARELTNLYTAATYVDHLGSADDLDPVSVAPLVCLVEELRGGMGADEKVCIGMVAVSPSTGDVVWDHFDDNHMRTELETRMVHTTPSELLLPQNKLSKPTEKMLTYFTAHSTAEHRTRIERYKNDLTYTEAFSYLTKYYTDKSKQAKASDEFKSGRLMAAVSDFPKSVVIALAHVVKYLSKFEVADALLETKFFSKFTERTHMLLNGNTLTNLEIYRNETDFTKKGSLMWILDRTTTKFGARMLRSWVGRPLVDAVALKERTDAVEEIMHTTSGKLTILRQLLKNSPDLARGLCRIQYGKCTPQELASLLPAFYKIATAFNPNDRPGFRSLLLNDVIFALPKLREPMIALLGEVNLAMAKEGQKDKMWKDLEKYPDLDSFTFDLQANESELVDELKTIRKTIKKPALQYTTWNGEEYVVEVKKNENREIPADWMLISSTKTVRRWRPPKVKELVERRAQLQEAIALESNQIYHSFLQRISQDHYALLRDAVNKLAVADCLISLSLLALQQGYIRPTFCDAETDGDVLEIVEGRHPMVEAVRDEPFVPNTIRMGAGEPRSKIITGPNMGGKSLTVRMVALCSIMAQIGSYVPATSMRMSMVDGILIRMGASDELARGRSTFMVEMQETSEILQFATRKSLVILDELGRGTSTFDGMAVASAVLQHLIQNTKCKTLFITHYPQVATDLEKKFPADVENRHMGFAEDTRIDGTREVTFLYKLMRGLAVDSFGVECARLAGVPEKVLETASEKAQTMKAQVERRVNRNRLRKCLKLLRGPMPPELSATLHDLRILLQ</sequence>
<dbReference type="InterPro" id="IPR007860">
    <property type="entry name" value="DNA_mmatch_repair_MutS_con_dom"/>
</dbReference>
<reference evidence="14" key="1">
    <citation type="submission" date="2024-04" db="EMBL/GenBank/DDBJ databases">
        <authorList>
            <person name="Shaw F."/>
            <person name="Minotto A."/>
        </authorList>
    </citation>
    <scope>NUCLEOTIDE SEQUENCE [LARGE SCALE GENOMIC DNA]</scope>
</reference>
<evidence type="ECO:0000256" key="11">
    <source>
        <dbReference type="SAM" id="MobiDB-lite"/>
    </source>
</evidence>
<evidence type="ECO:0000256" key="4">
    <source>
        <dbReference type="ARBA" id="ARBA00022763"/>
    </source>
</evidence>
<protein>
    <recommendedName>
        <fullName evidence="9">MutS protein homolog 3</fullName>
    </recommendedName>
</protein>
<dbReference type="Pfam" id="PF05190">
    <property type="entry name" value="MutS_IV"/>
    <property type="match status" value="1"/>
</dbReference>
<evidence type="ECO:0000256" key="7">
    <source>
        <dbReference type="ARBA" id="ARBA00023204"/>
    </source>
</evidence>
<evidence type="ECO:0000256" key="3">
    <source>
        <dbReference type="ARBA" id="ARBA00022741"/>
    </source>
</evidence>
<organism evidence="13 14">
    <name type="scientific">Somion occarium</name>
    <dbReference type="NCBI Taxonomy" id="3059160"/>
    <lineage>
        <taxon>Eukaryota</taxon>
        <taxon>Fungi</taxon>
        <taxon>Dikarya</taxon>
        <taxon>Basidiomycota</taxon>
        <taxon>Agaricomycotina</taxon>
        <taxon>Agaricomycetes</taxon>
        <taxon>Polyporales</taxon>
        <taxon>Cerrenaceae</taxon>
        <taxon>Somion</taxon>
    </lineage>
</organism>
<keyword evidence="5" id="KW-0067">ATP-binding</keyword>
<dbReference type="Gene3D" id="3.40.50.300">
    <property type="entry name" value="P-loop containing nucleotide triphosphate hydrolases"/>
    <property type="match status" value="1"/>
</dbReference>
<dbReference type="InterPro" id="IPR007861">
    <property type="entry name" value="DNA_mismatch_repair_MutS_clamp"/>
</dbReference>
<dbReference type="InterPro" id="IPR027417">
    <property type="entry name" value="P-loop_NTPase"/>
</dbReference>
<dbReference type="InterPro" id="IPR036187">
    <property type="entry name" value="DNA_mismatch_repair_MutS_sf"/>
</dbReference>
<evidence type="ECO:0000313" key="14">
    <source>
        <dbReference type="Proteomes" id="UP001497453"/>
    </source>
</evidence>
<evidence type="ECO:0000256" key="2">
    <source>
        <dbReference type="ARBA" id="ARBA00007094"/>
    </source>
</evidence>
<dbReference type="EMBL" id="OZ037946">
    <property type="protein sequence ID" value="CAL1703691.1"/>
    <property type="molecule type" value="Genomic_DNA"/>
</dbReference>
<dbReference type="Pfam" id="PF05192">
    <property type="entry name" value="MutS_III"/>
    <property type="match status" value="1"/>
</dbReference>
<evidence type="ECO:0000256" key="8">
    <source>
        <dbReference type="ARBA" id="ARBA00023242"/>
    </source>
</evidence>
<feature type="compositionally biased region" description="Basic and acidic residues" evidence="11">
    <location>
        <begin position="106"/>
        <end position="116"/>
    </location>
</feature>
<evidence type="ECO:0000259" key="12">
    <source>
        <dbReference type="PROSITE" id="PS00486"/>
    </source>
</evidence>
<dbReference type="InterPro" id="IPR016151">
    <property type="entry name" value="DNA_mismatch_repair_MutS_N"/>
</dbReference>
<keyword evidence="8" id="KW-0539">Nucleus</keyword>
<comment type="similarity">
    <text evidence="2">Belongs to the DNA mismatch repair MutS family. MSH3 subfamily.</text>
</comment>
<dbReference type="Pfam" id="PF01624">
    <property type="entry name" value="MutS_I"/>
    <property type="match status" value="1"/>
</dbReference>
<dbReference type="NCBIfam" id="NF003810">
    <property type="entry name" value="PRK05399.1"/>
    <property type="match status" value="1"/>
</dbReference>